<feature type="transmembrane region" description="Helical" evidence="6">
    <location>
        <begin position="303"/>
        <end position="325"/>
    </location>
</feature>
<evidence type="ECO:0000313" key="9">
    <source>
        <dbReference type="Proteomes" id="UP000542776"/>
    </source>
</evidence>
<organism evidence="8 9">
    <name type="scientific">Aureimonas pseudogalii</name>
    <dbReference type="NCBI Taxonomy" id="1744844"/>
    <lineage>
        <taxon>Bacteria</taxon>
        <taxon>Pseudomonadati</taxon>
        <taxon>Pseudomonadota</taxon>
        <taxon>Alphaproteobacteria</taxon>
        <taxon>Hyphomicrobiales</taxon>
        <taxon>Aurantimonadaceae</taxon>
        <taxon>Aureimonas</taxon>
    </lineage>
</organism>
<dbReference type="RefSeq" id="WP_183199924.1">
    <property type="nucleotide sequence ID" value="NZ_JACIEK010000005.1"/>
</dbReference>
<dbReference type="AlphaFoldDB" id="A0A7W6EH79"/>
<keyword evidence="5 6" id="KW-0472">Membrane</keyword>
<keyword evidence="3 6" id="KW-0812">Transmembrane</keyword>
<reference evidence="8 9" key="1">
    <citation type="submission" date="2020-08" db="EMBL/GenBank/DDBJ databases">
        <title>Genomic Encyclopedia of Type Strains, Phase IV (KMG-IV): sequencing the most valuable type-strain genomes for metagenomic binning, comparative biology and taxonomic classification.</title>
        <authorList>
            <person name="Goeker M."/>
        </authorList>
    </citation>
    <scope>NUCLEOTIDE SEQUENCE [LARGE SCALE GENOMIC DNA]</scope>
    <source>
        <strain evidence="8 9">DSM 102238</strain>
    </source>
</reference>
<keyword evidence="9" id="KW-1185">Reference proteome</keyword>
<comment type="subcellular location">
    <subcellularLocation>
        <location evidence="1">Cell membrane</location>
        <topology evidence="1">Multi-pass membrane protein</topology>
    </subcellularLocation>
</comment>
<dbReference type="Pfam" id="PF02687">
    <property type="entry name" value="FtsX"/>
    <property type="match status" value="1"/>
</dbReference>
<dbReference type="Proteomes" id="UP000542776">
    <property type="component" value="Unassembled WGS sequence"/>
</dbReference>
<protein>
    <submittedName>
        <fullName evidence="8">Putative ABC transport system permease protein</fullName>
    </submittedName>
</protein>
<dbReference type="GO" id="GO:0005886">
    <property type="term" value="C:plasma membrane"/>
    <property type="evidence" value="ECO:0007669"/>
    <property type="project" value="UniProtKB-SubCell"/>
</dbReference>
<dbReference type="InterPro" id="IPR003838">
    <property type="entry name" value="ABC3_permease_C"/>
</dbReference>
<evidence type="ECO:0000256" key="6">
    <source>
        <dbReference type="SAM" id="Phobius"/>
    </source>
</evidence>
<proteinExistence type="predicted"/>
<dbReference type="PANTHER" id="PTHR43738">
    <property type="entry name" value="ABC TRANSPORTER, MEMBRANE PROTEIN"/>
    <property type="match status" value="1"/>
</dbReference>
<feature type="domain" description="ABC3 transporter permease C-terminal" evidence="7">
    <location>
        <begin position="267"/>
        <end position="373"/>
    </location>
</feature>
<dbReference type="PANTHER" id="PTHR43738:SF3">
    <property type="entry name" value="ABC TRANSPORTER PERMEASE"/>
    <property type="match status" value="1"/>
</dbReference>
<dbReference type="EMBL" id="JACIEK010000005">
    <property type="protein sequence ID" value="MBB3998383.1"/>
    <property type="molecule type" value="Genomic_DNA"/>
</dbReference>
<sequence length="380" mass="40323">MSFFRLMRLNAWRRPLRTVLMMLCVAVAFLIHGLGAGFLAGSQGSGGADESRLVVASRSGRAQPLPLSHFARIAADPDVAFAAYSARIRGFVETERNVAVASAVDPASMAATMGDELGLTPDLLAGLAGARDRVLVGRALAETMGWSVGQRFAFTPFQTMRADGARTWSFEIAGIFDGARTDVDTHFMLARYDYVNAARARDRDTVDGIVVVPRPGMSPGVLAARIDAMFASSAAPTRTQSEKAFLEALIRQIADFGLIVTLVTSAAFVTILMIVVNTMVFAIRERTFEIGVLKVLGFSRRRVMALVLGETLFVFLVGGLAGLGLAKAGSLLLGAEFGLALPPVVLAKAVAILLALGLLAGLVPAIQAMRMPIANALKSR</sequence>
<evidence type="ECO:0000256" key="2">
    <source>
        <dbReference type="ARBA" id="ARBA00022475"/>
    </source>
</evidence>
<evidence type="ECO:0000256" key="5">
    <source>
        <dbReference type="ARBA" id="ARBA00023136"/>
    </source>
</evidence>
<name>A0A7W6EH79_9HYPH</name>
<keyword evidence="4 6" id="KW-1133">Transmembrane helix</keyword>
<comment type="caution">
    <text evidence="8">The sequence shown here is derived from an EMBL/GenBank/DDBJ whole genome shotgun (WGS) entry which is preliminary data.</text>
</comment>
<keyword evidence="2" id="KW-1003">Cell membrane</keyword>
<evidence type="ECO:0000256" key="3">
    <source>
        <dbReference type="ARBA" id="ARBA00022692"/>
    </source>
</evidence>
<evidence type="ECO:0000313" key="8">
    <source>
        <dbReference type="EMBL" id="MBB3998383.1"/>
    </source>
</evidence>
<evidence type="ECO:0000256" key="4">
    <source>
        <dbReference type="ARBA" id="ARBA00022989"/>
    </source>
</evidence>
<evidence type="ECO:0000259" key="7">
    <source>
        <dbReference type="Pfam" id="PF02687"/>
    </source>
</evidence>
<accession>A0A7W6EH79</accession>
<gene>
    <name evidence="8" type="ORF">GGR04_002224</name>
</gene>
<evidence type="ECO:0000256" key="1">
    <source>
        <dbReference type="ARBA" id="ARBA00004651"/>
    </source>
</evidence>
<feature type="transmembrane region" description="Helical" evidence="6">
    <location>
        <begin position="345"/>
        <end position="366"/>
    </location>
</feature>
<dbReference type="InterPro" id="IPR051125">
    <property type="entry name" value="ABC-4/HrtB_transporter"/>
</dbReference>
<feature type="transmembrane region" description="Helical" evidence="6">
    <location>
        <begin position="256"/>
        <end position="283"/>
    </location>
</feature>